<name>A0A3S1B5Z6_ELYCH</name>
<protein>
    <recommendedName>
        <fullName evidence="1">KY-like immunoglobulin-like domain-containing protein</fullName>
    </recommendedName>
</protein>
<dbReference type="InterPro" id="IPR053041">
    <property type="entry name" value="Transglut-like_Superfamily_Mod"/>
</dbReference>
<dbReference type="EMBL" id="RQTK01001003">
    <property type="protein sequence ID" value="RUS72898.1"/>
    <property type="molecule type" value="Genomic_DNA"/>
</dbReference>
<sequence>MAERPEIPVGYLGSQPKFGELHMQTISHDDPEFSLDNNTELEIKFKCPKQIKVTTNLIHCQTDTENSEYVFTQTKDNVLSFLITFPQAGFYKFQVFALEASDESKSLPNAFNYLINVKEALKAAYPFPKQYAQWKEGCYLFSPLVLNCKTSLAKIDFKLFIPNAKAVAVVAAGEWFHLAKKDDNWEGTAALSKHRGKDVKVTVNANFGQDETKYATLLEYVI</sequence>
<reference evidence="2 3" key="1">
    <citation type="submission" date="2019-01" db="EMBL/GenBank/DDBJ databases">
        <title>A draft genome assembly of the solar-powered sea slug Elysia chlorotica.</title>
        <authorList>
            <person name="Cai H."/>
            <person name="Li Q."/>
            <person name="Fang X."/>
            <person name="Li J."/>
            <person name="Curtis N.E."/>
            <person name="Altenburger A."/>
            <person name="Shibata T."/>
            <person name="Feng M."/>
            <person name="Maeda T."/>
            <person name="Schwartz J.A."/>
            <person name="Shigenobu S."/>
            <person name="Lundholm N."/>
            <person name="Nishiyama T."/>
            <person name="Yang H."/>
            <person name="Hasebe M."/>
            <person name="Li S."/>
            <person name="Pierce S.K."/>
            <person name="Wang J."/>
        </authorList>
    </citation>
    <scope>NUCLEOTIDE SEQUENCE [LARGE SCALE GENOMIC DNA]</scope>
    <source>
        <strain evidence="2">EC2010</strain>
        <tissue evidence="2">Whole organism of an adult</tissue>
    </source>
</reference>
<accession>A0A3S1B5Z6</accession>
<dbReference type="Pfam" id="PF23265">
    <property type="entry name" value="Ig-like_KY"/>
    <property type="match status" value="1"/>
</dbReference>
<dbReference type="STRING" id="188477.A0A3S1B5Z6"/>
<evidence type="ECO:0000313" key="3">
    <source>
        <dbReference type="Proteomes" id="UP000271974"/>
    </source>
</evidence>
<dbReference type="PANTHER" id="PTHR47020:SF1">
    <property type="entry name" value="HILLARIN"/>
    <property type="match status" value="1"/>
</dbReference>
<proteinExistence type="predicted"/>
<feature type="domain" description="KY-like immunoglobulin-like" evidence="1">
    <location>
        <begin position="14"/>
        <end position="128"/>
    </location>
</feature>
<gene>
    <name evidence="2" type="ORF">EGW08_019343</name>
</gene>
<comment type="caution">
    <text evidence="2">The sequence shown here is derived from an EMBL/GenBank/DDBJ whole genome shotgun (WGS) entry which is preliminary data.</text>
</comment>
<dbReference type="Proteomes" id="UP000271974">
    <property type="component" value="Unassembled WGS sequence"/>
</dbReference>
<dbReference type="AlphaFoldDB" id="A0A3S1B5Z6"/>
<organism evidence="2 3">
    <name type="scientific">Elysia chlorotica</name>
    <name type="common">Eastern emerald elysia</name>
    <name type="synonym">Sea slug</name>
    <dbReference type="NCBI Taxonomy" id="188477"/>
    <lineage>
        <taxon>Eukaryota</taxon>
        <taxon>Metazoa</taxon>
        <taxon>Spiralia</taxon>
        <taxon>Lophotrochozoa</taxon>
        <taxon>Mollusca</taxon>
        <taxon>Gastropoda</taxon>
        <taxon>Heterobranchia</taxon>
        <taxon>Euthyneura</taxon>
        <taxon>Panpulmonata</taxon>
        <taxon>Sacoglossa</taxon>
        <taxon>Placobranchoidea</taxon>
        <taxon>Plakobranchidae</taxon>
        <taxon>Elysia</taxon>
    </lineage>
</organism>
<dbReference type="PANTHER" id="PTHR47020">
    <property type="entry name" value="HILLARIN"/>
    <property type="match status" value="1"/>
</dbReference>
<evidence type="ECO:0000313" key="2">
    <source>
        <dbReference type="EMBL" id="RUS72898.1"/>
    </source>
</evidence>
<dbReference type="OrthoDB" id="6045135at2759"/>
<dbReference type="InterPro" id="IPR056564">
    <property type="entry name" value="Ig-like_KY"/>
</dbReference>
<keyword evidence="3" id="KW-1185">Reference proteome</keyword>
<evidence type="ECO:0000259" key="1">
    <source>
        <dbReference type="Pfam" id="PF23265"/>
    </source>
</evidence>